<keyword evidence="5 7" id="KW-0472">Membrane</keyword>
<dbReference type="PANTHER" id="PTHR48063:SF112">
    <property type="entry name" value="RECEPTOR LIKE PROTEIN 30-LIKE"/>
    <property type="match status" value="1"/>
</dbReference>
<dbReference type="PANTHER" id="PTHR48063">
    <property type="entry name" value="LRR RECEPTOR-LIKE KINASE"/>
    <property type="match status" value="1"/>
</dbReference>
<evidence type="ECO:0000256" key="1">
    <source>
        <dbReference type="ARBA" id="ARBA00004479"/>
    </source>
</evidence>
<keyword evidence="4 7" id="KW-1133">Transmembrane helix</keyword>
<dbReference type="OrthoDB" id="773329at2759"/>
<feature type="transmembrane region" description="Helical" evidence="7">
    <location>
        <begin position="84"/>
        <end position="108"/>
    </location>
</feature>
<keyword evidence="8" id="KW-1185">Reference proteome</keyword>
<name>A0A6P5EGI2_ANACO</name>
<comment type="subcellular location">
    <subcellularLocation>
        <location evidence="1">Membrane</location>
        <topology evidence="1">Single-pass type I membrane protein</topology>
    </subcellularLocation>
</comment>
<reference evidence="9" key="2">
    <citation type="submission" date="2025-08" db="UniProtKB">
        <authorList>
            <consortium name="RefSeq"/>
        </authorList>
    </citation>
    <scope>IDENTIFICATION</scope>
    <source>
        <tissue evidence="9">Leaf</tissue>
    </source>
</reference>
<dbReference type="AlphaFoldDB" id="A0A6P5EGI2"/>
<keyword evidence="2 7" id="KW-0812">Transmembrane</keyword>
<evidence type="ECO:0000256" key="5">
    <source>
        <dbReference type="ARBA" id="ARBA00023136"/>
    </source>
</evidence>
<dbReference type="RefSeq" id="XP_020082427.1">
    <property type="nucleotide sequence ID" value="XM_020226838.1"/>
</dbReference>
<organism evidence="8 9">
    <name type="scientific">Ananas comosus</name>
    <name type="common">Pineapple</name>
    <name type="synonym">Ananas ananas</name>
    <dbReference type="NCBI Taxonomy" id="4615"/>
    <lineage>
        <taxon>Eukaryota</taxon>
        <taxon>Viridiplantae</taxon>
        <taxon>Streptophyta</taxon>
        <taxon>Embryophyta</taxon>
        <taxon>Tracheophyta</taxon>
        <taxon>Spermatophyta</taxon>
        <taxon>Magnoliopsida</taxon>
        <taxon>Liliopsida</taxon>
        <taxon>Poales</taxon>
        <taxon>Bromeliaceae</taxon>
        <taxon>Bromelioideae</taxon>
        <taxon>Ananas</taxon>
    </lineage>
</organism>
<gene>
    <name evidence="9" type="primary">LOC109706038</name>
</gene>
<accession>A0A6P5EGI2</accession>
<evidence type="ECO:0000313" key="8">
    <source>
        <dbReference type="Proteomes" id="UP000515123"/>
    </source>
</evidence>
<evidence type="ECO:0000256" key="2">
    <source>
        <dbReference type="ARBA" id="ARBA00022692"/>
    </source>
</evidence>
<dbReference type="InterPro" id="IPR046956">
    <property type="entry name" value="RLP23-like"/>
</dbReference>
<evidence type="ECO:0000313" key="9">
    <source>
        <dbReference type="RefSeq" id="XP_020082427.1"/>
    </source>
</evidence>
<dbReference type="SUPFAM" id="SSF52075">
    <property type="entry name" value="Outer arm dynein light chain 1"/>
    <property type="match status" value="1"/>
</dbReference>
<reference evidence="8" key="1">
    <citation type="journal article" date="2015" name="Nat. Genet.">
        <title>The pineapple genome and the evolution of CAM photosynthesis.</title>
        <authorList>
            <person name="Ming R."/>
            <person name="VanBuren R."/>
            <person name="Wai C.M."/>
            <person name="Tang H."/>
            <person name="Schatz M.C."/>
            <person name="Bowers J.E."/>
            <person name="Lyons E."/>
            <person name="Wang M.L."/>
            <person name="Chen J."/>
            <person name="Biggers E."/>
            <person name="Zhang J."/>
            <person name="Huang L."/>
            <person name="Zhang L."/>
            <person name="Miao W."/>
            <person name="Zhang J."/>
            <person name="Ye Z."/>
            <person name="Miao C."/>
            <person name="Lin Z."/>
            <person name="Wang H."/>
            <person name="Zhou H."/>
            <person name="Yim W.C."/>
            <person name="Priest H.D."/>
            <person name="Zheng C."/>
            <person name="Woodhouse M."/>
            <person name="Edger P.P."/>
            <person name="Guyot R."/>
            <person name="Guo H.B."/>
            <person name="Guo H."/>
            <person name="Zheng G."/>
            <person name="Singh R."/>
            <person name="Sharma A."/>
            <person name="Min X."/>
            <person name="Zheng Y."/>
            <person name="Lee H."/>
            <person name="Gurtowski J."/>
            <person name="Sedlazeck F.J."/>
            <person name="Harkess A."/>
            <person name="McKain M.R."/>
            <person name="Liao Z."/>
            <person name="Fang J."/>
            <person name="Liu J."/>
            <person name="Zhang X."/>
            <person name="Zhang Q."/>
            <person name="Hu W."/>
            <person name="Qin Y."/>
            <person name="Wang K."/>
            <person name="Chen L.Y."/>
            <person name="Shirley N."/>
            <person name="Lin Y.R."/>
            <person name="Liu L.Y."/>
            <person name="Hernandez A.G."/>
            <person name="Wright C.L."/>
            <person name="Bulone V."/>
            <person name="Tuskan G.A."/>
            <person name="Heath K."/>
            <person name="Zee F."/>
            <person name="Moore P.H."/>
            <person name="Sunkar R."/>
            <person name="Leebens-Mack J.H."/>
            <person name="Mockler T."/>
            <person name="Bennetzen J.L."/>
            <person name="Freeling M."/>
            <person name="Sankoff D."/>
            <person name="Paterson A.H."/>
            <person name="Zhu X."/>
            <person name="Yang X."/>
            <person name="Smith J.A."/>
            <person name="Cushman J.C."/>
            <person name="Paull R.E."/>
            <person name="Yu Q."/>
        </authorList>
    </citation>
    <scope>NUCLEOTIDE SEQUENCE [LARGE SCALE GENOMIC DNA]</scope>
    <source>
        <strain evidence="8">cv. F153</strain>
    </source>
</reference>
<sequence length="143" mass="16047">MLPSLKVLHLADCSLPGISTSLSHFNLTTLDVLDLGGNQLQTLEDPSIYIGNSYLCGPPSARNCSANEINYKDNEGPKDKFEWLWIYFSVVLGYLSGFAVFCGVLLLNNAWRNALFSVIDIICDKLCIVTKVTLARLRQRYRR</sequence>
<evidence type="ECO:0000256" key="6">
    <source>
        <dbReference type="ARBA" id="ARBA00023180"/>
    </source>
</evidence>
<evidence type="ECO:0000256" key="4">
    <source>
        <dbReference type="ARBA" id="ARBA00022989"/>
    </source>
</evidence>
<dbReference type="GeneID" id="109706038"/>
<dbReference type="GO" id="GO:0016020">
    <property type="term" value="C:membrane"/>
    <property type="evidence" value="ECO:0007669"/>
    <property type="project" value="UniProtKB-SubCell"/>
</dbReference>
<dbReference type="Proteomes" id="UP000515123">
    <property type="component" value="Unplaced"/>
</dbReference>
<protein>
    <submittedName>
        <fullName evidence="9">Uncharacterized protein LOC109706038</fullName>
    </submittedName>
</protein>
<keyword evidence="3" id="KW-0732">Signal</keyword>
<dbReference type="InterPro" id="IPR032675">
    <property type="entry name" value="LRR_dom_sf"/>
</dbReference>
<proteinExistence type="predicted"/>
<evidence type="ECO:0000256" key="7">
    <source>
        <dbReference type="SAM" id="Phobius"/>
    </source>
</evidence>
<keyword evidence="6" id="KW-0325">Glycoprotein</keyword>
<evidence type="ECO:0000256" key="3">
    <source>
        <dbReference type="ARBA" id="ARBA00022729"/>
    </source>
</evidence>
<dbReference type="Gene3D" id="3.80.10.10">
    <property type="entry name" value="Ribonuclease Inhibitor"/>
    <property type="match status" value="1"/>
</dbReference>